<dbReference type="EMBL" id="QRDP01000004">
    <property type="protein sequence ID" value="RED16337.1"/>
    <property type="molecule type" value="Genomic_DNA"/>
</dbReference>
<accession>A0A3D9FFL9</accession>
<dbReference type="RefSeq" id="WP_116235755.1">
    <property type="nucleotide sequence ID" value="NZ_QRDP01000004.1"/>
</dbReference>
<dbReference type="Proteomes" id="UP000256310">
    <property type="component" value="Unassembled WGS sequence"/>
</dbReference>
<dbReference type="InterPro" id="IPR036291">
    <property type="entry name" value="NAD(P)-bd_dom_sf"/>
</dbReference>
<protein>
    <submittedName>
        <fullName evidence="3">NADP-dependent 3-hydroxy acid dehydrogenase YdfG</fullName>
    </submittedName>
</protein>
<keyword evidence="2" id="KW-0560">Oxidoreductase</keyword>
<dbReference type="PROSITE" id="PS00061">
    <property type="entry name" value="ADH_SHORT"/>
    <property type="match status" value="1"/>
</dbReference>
<evidence type="ECO:0000256" key="1">
    <source>
        <dbReference type="ARBA" id="ARBA00006484"/>
    </source>
</evidence>
<reference evidence="3 4" key="1">
    <citation type="submission" date="2018-07" db="EMBL/GenBank/DDBJ databases">
        <title>Genomic Encyclopedia of Type Strains, Phase IV (KMG-IV): sequencing the most valuable type-strain genomes for metagenomic binning, comparative biology and taxonomic classification.</title>
        <authorList>
            <person name="Goeker M."/>
        </authorList>
    </citation>
    <scope>NUCLEOTIDE SEQUENCE [LARGE SCALE GENOMIC DNA]</scope>
    <source>
        <strain evidence="3 4">DSM 26725</strain>
    </source>
</reference>
<dbReference type="OrthoDB" id="154414at2"/>
<dbReference type="PANTHER" id="PTHR43477">
    <property type="entry name" value="DIHYDROANTICAPSIN 7-DEHYDROGENASE"/>
    <property type="match status" value="1"/>
</dbReference>
<dbReference type="InterPro" id="IPR051122">
    <property type="entry name" value="SDR_DHRS6-like"/>
</dbReference>
<dbReference type="Pfam" id="PF00106">
    <property type="entry name" value="adh_short"/>
    <property type="match status" value="1"/>
</dbReference>
<sequence length="235" mass="24646">MNSISGQTLVITGGGRGIGFATVKRFDQAGFEIVNLARSPIPMDSARQITVDFAESGWEEAVGEQLTEALDGAGRICLVHNSAFQQPGDVAQIDMAGLRNSLEINVVAPAALNRLVLPSMSEGSSIIYVGSTLSQRATRGMAAYATSKHAVAGLMKSTAQDLAGTGIHTACVCPGFTDTEMLRSYGGEALEHLASLVTQNRLIAPEEIAETIFHAAQSPVLNGAMLQADLGFIEP</sequence>
<dbReference type="CDD" id="cd05233">
    <property type="entry name" value="SDR_c"/>
    <property type="match status" value="1"/>
</dbReference>
<evidence type="ECO:0000313" key="3">
    <source>
        <dbReference type="EMBL" id="RED16337.1"/>
    </source>
</evidence>
<dbReference type="SUPFAM" id="SSF51735">
    <property type="entry name" value="NAD(P)-binding Rossmann-fold domains"/>
    <property type="match status" value="1"/>
</dbReference>
<dbReference type="InterPro" id="IPR020904">
    <property type="entry name" value="Sc_DH/Rdtase_CS"/>
</dbReference>
<dbReference type="InterPro" id="IPR002347">
    <property type="entry name" value="SDR_fam"/>
</dbReference>
<dbReference type="PRINTS" id="PR00081">
    <property type="entry name" value="GDHRDH"/>
</dbReference>
<evidence type="ECO:0000256" key="2">
    <source>
        <dbReference type="ARBA" id="ARBA00023002"/>
    </source>
</evidence>
<dbReference type="Gene3D" id="3.40.50.720">
    <property type="entry name" value="NAD(P)-binding Rossmann-like Domain"/>
    <property type="match status" value="1"/>
</dbReference>
<comment type="caution">
    <text evidence="3">The sequence shown here is derived from an EMBL/GenBank/DDBJ whole genome shotgun (WGS) entry which is preliminary data.</text>
</comment>
<gene>
    <name evidence="3" type="ORF">DFR46_1359</name>
</gene>
<keyword evidence="4" id="KW-1185">Reference proteome</keyword>
<comment type="similarity">
    <text evidence="1">Belongs to the short-chain dehydrogenases/reductases (SDR) family.</text>
</comment>
<evidence type="ECO:0000313" key="4">
    <source>
        <dbReference type="Proteomes" id="UP000256310"/>
    </source>
</evidence>
<name>A0A3D9FFL9_9SPHN</name>
<dbReference type="GO" id="GO:0016491">
    <property type="term" value="F:oxidoreductase activity"/>
    <property type="evidence" value="ECO:0007669"/>
    <property type="project" value="UniProtKB-KW"/>
</dbReference>
<dbReference type="AlphaFoldDB" id="A0A3D9FFL9"/>
<organism evidence="3 4">
    <name type="scientific">Parasphingopyxis lamellibrachiae</name>
    <dbReference type="NCBI Taxonomy" id="680125"/>
    <lineage>
        <taxon>Bacteria</taxon>
        <taxon>Pseudomonadati</taxon>
        <taxon>Pseudomonadota</taxon>
        <taxon>Alphaproteobacteria</taxon>
        <taxon>Sphingomonadales</taxon>
        <taxon>Sphingomonadaceae</taxon>
        <taxon>Parasphingopyxis</taxon>
    </lineage>
</organism>
<proteinExistence type="inferred from homology"/>
<dbReference type="PANTHER" id="PTHR43477:SF1">
    <property type="entry name" value="DIHYDROANTICAPSIN 7-DEHYDROGENASE"/>
    <property type="match status" value="1"/>
</dbReference>